<feature type="chain" id="PRO_5021459407" evidence="1">
    <location>
        <begin position="20"/>
        <end position="145"/>
    </location>
</feature>
<accession>A0A4Z1RBN0</accession>
<dbReference type="InterPro" id="IPR016596">
    <property type="entry name" value="UCP012335"/>
</dbReference>
<feature type="signal peptide" evidence="1">
    <location>
        <begin position="1"/>
        <end position="19"/>
    </location>
</feature>
<sequence>MSRAMFLAFAAALMVSGCASVPMASAQRDAELKTFQAPEDGNAGLYIYRNSFVGQALKKNLYINGELLGESANKTYFYRQVEPGEYTVSTESEFSDNAFKLLVEAGRNYFVRQYIKMGVFVGGANLELVSEEEGKKGVLASGLAQ</sequence>
<evidence type="ECO:0000259" key="2">
    <source>
        <dbReference type="Pfam" id="PF11008"/>
    </source>
</evidence>
<dbReference type="PIRSF" id="PIRSF012335">
    <property type="entry name" value="UCP012335"/>
    <property type="match status" value="1"/>
</dbReference>
<keyword evidence="4" id="KW-1185">Reference proteome</keyword>
<evidence type="ECO:0000313" key="3">
    <source>
        <dbReference type="EMBL" id="TKS53573.1"/>
    </source>
</evidence>
<evidence type="ECO:0000313" key="4">
    <source>
        <dbReference type="Proteomes" id="UP000298681"/>
    </source>
</evidence>
<dbReference type="AlphaFoldDB" id="A0A4Z1RBN0"/>
<gene>
    <name evidence="3" type="ORF">E4582_01460</name>
</gene>
<organism evidence="3 4">
    <name type="scientific">Luteimonas yindakuii</name>
    <dbReference type="NCBI Taxonomy" id="2565782"/>
    <lineage>
        <taxon>Bacteria</taxon>
        <taxon>Pseudomonadati</taxon>
        <taxon>Pseudomonadota</taxon>
        <taxon>Gammaproteobacteria</taxon>
        <taxon>Lysobacterales</taxon>
        <taxon>Lysobacteraceae</taxon>
        <taxon>Luteimonas</taxon>
    </lineage>
</organism>
<dbReference type="Proteomes" id="UP000298681">
    <property type="component" value="Unassembled WGS sequence"/>
</dbReference>
<protein>
    <submittedName>
        <fullName evidence="3">DUF2846 domain-containing protein</fullName>
    </submittedName>
</protein>
<dbReference type="PROSITE" id="PS51257">
    <property type="entry name" value="PROKAR_LIPOPROTEIN"/>
    <property type="match status" value="1"/>
</dbReference>
<dbReference type="RefSeq" id="WP_134672959.1">
    <property type="nucleotide sequence ID" value="NZ_SPUH01000001.1"/>
</dbReference>
<dbReference type="Pfam" id="PF11008">
    <property type="entry name" value="DUF2846"/>
    <property type="match status" value="1"/>
</dbReference>
<keyword evidence="1" id="KW-0732">Signal</keyword>
<dbReference type="EMBL" id="SPUH01000001">
    <property type="protein sequence ID" value="TKS53573.1"/>
    <property type="molecule type" value="Genomic_DNA"/>
</dbReference>
<evidence type="ECO:0000256" key="1">
    <source>
        <dbReference type="SAM" id="SignalP"/>
    </source>
</evidence>
<dbReference type="InterPro" id="IPR022548">
    <property type="entry name" value="DUF2846"/>
</dbReference>
<reference evidence="3 4" key="1">
    <citation type="submission" date="2019-01" db="EMBL/GenBank/DDBJ databases">
        <authorList>
            <person name="Zhang S."/>
        </authorList>
    </citation>
    <scope>NUCLEOTIDE SEQUENCE [LARGE SCALE GENOMIC DNA]</scope>
    <source>
        <strain evidence="3 4">1626</strain>
    </source>
</reference>
<name>A0A4Z1RBN0_9GAMM</name>
<proteinExistence type="predicted"/>
<comment type="caution">
    <text evidence="3">The sequence shown here is derived from an EMBL/GenBank/DDBJ whole genome shotgun (WGS) entry which is preliminary data.</text>
</comment>
<feature type="domain" description="DUF2846" evidence="2">
    <location>
        <begin position="39"/>
        <end position="124"/>
    </location>
</feature>